<evidence type="ECO:0000259" key="1">
    <source>
        <dbReference type="PROSITE" id="PS50234"/>
    </source>
</evidence>
<comment type="caution">
    <text evidence="2">The sequence shown here is derived from an EMBL/GenBank/DDBJ whole genome shotgun (WGS) entry which is preliminary data.</text>
</comment>
<feature type="domain" description="VWFA" evidence="1">
    <location>
        <begin position="6"/>
        <end position="195"/>
    </location>
</feature>
<dbReference type="Proteomes" id="UP000663828">
    <property type="component" value="Unassembled WGS sequence"/>
</dbReference>
<name>A0A814RJ05_ADIRI</name>
<dbReference type="Pfam" id="PF00092">
    <property type="entry name" value="VWA"/>
    <property type="match status" value="1"/>
</dbReference>
<sequence>MGNTIDTAMCLDWTSLMALRISSIKEKIRYVFNAVPINKRDGARFSVIQFQTPDDQPVITTMVPPLNIHALEQILAPPLRQQGYIDGNRDIGAALREVMNLPWRDTDENGVFLEKLAVLVTDGVPCGLFDAFNGDDPWEISNEMCNQGITLIVVGVGESITQCDDFYCALAHNTGGFYIPFINADRILSSVIGTIIHDQTTFNQVRTHDLYEEIEKNSLFKYSYMESRVKCMIHECQTMNDIRRFFYNHRLSIQHDAHS</sequence>
<dbReference type="AlphaFoldDB" id="A0A814RJ05"/>
<evidence type="ECO:0000313" key="2">
    <source>
        <dbReference type="EMBL" id="CAF1133112.1"/>
    </source>
</evidence>
<dbReference type="PROSITE" id="PS50234">
    <property type="entry name" value="VWFA"/>
    <property type="match status" value="1"/>
</dbReference>
<dbReference type="InterPro" id="IPR036465">
    <property type="entry name" value="vWFA_dom_sf"/>
</dbReference>
<proteinExistence type="predicted"/>
<dbReference type="CDD" id="cd00198">
    <property type="entry name" value="vWFA"/>
    <property type="match status" value="1"/>
</dbReference>
<reference evidence="2" key="1">
    <citation type="submission" date="2021-02" db="EMBL/GenBank/DDBJ databases">
        <authorList>
            <person name="Nowell W R."/>
        </authorList>
    </citation>
    <scope>NUCLEOTIDE SEQUENCE</scope>
</reference>
<dbReference type="EMBL" id="CAJNOR010001381">
    <property type="protein sequence ID" value="CAF1133112.1"/>
    <property type="molecule type" value="Genomic_DNA"/>
</dbReference>
<accession>A0A814RJ05</accession>
<dbReference type="InterPro" id="IPR002035">
    <property type="entry name" value="VWF_A"/>
</dbReference>
<keyword evidence="3" id="KW-1185">Reference proteome</keyword>
<protein>
    <recommendedName>
        <fullName evidence="1">VWFA domain-containing protein</fullName>
    </recommendedName>
</protein>
<gene>
    <name evidence="2" type="ORF">XAT740_LOCUS20011</name>
</gene>
<dbReference type="Gene3D" id="3.40.50.410">
    <property type="entry name" value="von Willebrand factor, type A domain"/>
    <property type="match status" value="1"/>
</dbReference>
<organism evidence="2 3">
    <name type="scientific">Adineta ricciae</name>
    <name type="common">Rotifer</name>
    <dbReference type="NCBI Taxonomy" id="249248"/>
    <lineage>
        <taxon>Eukaryota</taxon>
        <taxon>Metazoa</taxon>
        <taxon>Spiralia</taxon>
        <taxon>Gnathifera</taxon>
        <taxon>Rotifera</taxon>
        <taxon>Eurotatoria</taxon>
        <taxon>Bdelloidea</taxon>
        <taxon>Adinetida</taxon>
        <taxon>Adinetidae</taxon>
        <taxon>Adineta</taxon>
    </lineage>
</organism>
<evidence type="ECO:0000313" key="3">
    <source>
        <dbReference type="Proteomes" id="UP000663828"/>
    </source>
</evidence>
<dbReference type="SUPFAM" id="SSF53300">
    <property type="entry name" value="vWA-like"/>
    <property type="match status" value="1"/>
</dbReference>